<evidence type="ECO:0000259" key="2">
    <source>
        <dbReference type="Pfam" id="PF17899"/>
    </source>
</evidence>
<dbReference type="Pfam" id="PF05299">
    <property type="entry name" value="Peptidase_M61"/>
    <property type="match status" value="1"/>
</dbReference>
<dbReference type="Gene3D" id="1.10.390.10">
    <property type="entry name" value="Neutral Protease Domain 2"/>
    <property type="match status" value="1"/>
</dbReference>
<dbReference type="EMBL" id="JBDKWZ010000001">
    <property type="protein sequence ID" value="MEN7546331.1"/>
    <property type="molecule type" value="Genomic_DNA"/>
</dbReference>
<proteinExistence type="predicted"/>
<dbReference type="InterPro" id="IPR027268">
    <property type="entry name" value="Peptidase_M4/M1_CTD_sf"/>
</dbReference>
<keyword evidence="4" id="KW-1185">Reference proteome</keyword>
<dbReference type="InterPro" id="IPR036034">
    <property type="entry name" value="PDZ_sf"/>
</dbReference>
<protein>
    <submittedName>
        <fullName evidence="3">M61 family peptidase</fullName>
    </submittedName>
</protein>
<evidence type="ECO:0000259" key="1">
    <source>
        <dbReference type="Pfam" id="PF05299"/>
    </source>
</evidence>
<dbReference type="Pfam" id="PF17899">
    <property type="entry name" value="Peptidase_M61_N"/>
    <property type="match status" value="1"/>
</dbReference>
<evidence type="ECO:0000313" key="3">
    <source>
        <dbReference type="EMBL" id="MEN7546331.1"/>
    </source>
</evidence>
<dbReference type="Gene3D" id="2.60.40.3650">
    <property type="match status" value="1"/>
</dbReference>
<gene>
    <name evidence="3" type="ORF">AAG747_00335</name>
</gene>
<reference evidence="3 4" key="1">
    <citation type="submission" date="2024-04" db="EMBL/GenBank/DDBJ databases">
        <title>Novel genus in family Flammeovirgaceae.</title>
        <authorList>
            <person name="Nguyen T.H."/>
            <person name="Vuong T.Q."/>
            <person name="Le H."/>
            <person name="Kim S.-G."/>
        </authorList>
    </citation>
    <scope>NUCLEOTIDE SEQUENCE [LARGE SCALE GENOMIC DNA]</scope>
    <source>
        <strain evidence="3 4">JCM 23209</strain>
    </source>
</reference>
<dbReference type="InterPro" id="IPR007963">
    <property type="entry name" value="Peptidase_M61_catalytic"/>
</dbReference>
<dbReference type="PIRSF" id="PIRSF016493">
    <property type="entry name" value="Glycyl_aminpptds"/>
    <property type="match status" value="1"/>
</dbReference>
<dbReference type="AlphaFoldDB" id="A0AAW9RZH9"/>
<dbReference type="InterPro" id="IPR040756">
    <property type="entry name" value="Peptidase_M61_N"/>
</dbReference>
<sequence>MIYKVSYQYPTQQYIDFELIIEKNRQDLLELQLPAWRPGRYELQNFAKNIQRFTVEDGQGKALPFQKVTKDRWQVSTGGASTVVVKYNYFARQMDAGGSWLDENQLYINWITCGLAIAGREQESYRIQLNIPEHYQVAGSMQQDDQGYWLAENFDALVEKPMIASGSLLHHSFQVGIHTFHLWFQGNVQPDFETITQQFQAYTKEQIDLFGEFPCKEYHYLYQILPYKHYHGVEHSDCTVITLGPDELFDSEVMYNDFLGVSSHELFHTWNIKRIRPAEMWPYDYSRENYFRTGFIAEGITTYYGDYLLARSGVWDVSFYFEELNKLFKRHFENFGRHNLSVADSSYDLWLDGYSRGIPNRKTSIYVKGAIAAIILDLEIRKHTHNQQTLDDVMRALWSEFAQQGRGFTEEDYQALVNRIARTDMQQYFEECIYGNVPLENRLKEALDFIGCTLHESSPENLTEKHFGFKVARQNGNCTVDVIAPHSPAMDTLCLGDEIIAFNGKKVTDNLNSLLKETDLVEIAFFRNNLLHKRTLKKEGPFFTTFEIDFQENRSQAQKDNFRLWLKQEGN</sequence>
<dbReference type="RefSeq" id="WP_346819119.1">
    <property type="nucleotide sequence ID" value="NZ_JBDKWZ010000001.1"/>
</dbReference>
<feature type="domain" description="Peptidase M61 N-terminal" evidence="2">
    <location>
        <begin position="3"/>
        <end position="165"/>
    </location>
</feature>
<organism evidence="3 4">
    <name type="scientific">Rapidithrix thailandica</name>
    <dbReference type="NCBI Taxonomy" id="413964"/>
    <lineage>
        <taxon>Bacteria</taxon>
        <taxon>Pseudomonadati</taxon>
        <taxon>Bacteroidota</taxon>
        <taxon>Cytophagia</taxon>
        <taxon>Cytophagales</taxon>
        <taxon>Flammeovirgaceae</taxon>
        <taxon>Rapidithrix</taxon>
    </lineage>
</organism>
<evidence type="ECO:0000313" key="4">
    <source>
        <dbReference type="Proteomes" id="UP001403385"/>
    </source>
</evidence>
<accession>A0AAW9RZH9</accession>
<dbReference type="Proteomes" id="UP001403385">
    <property type="component" value="Unassembled WGS sequence"/>
</dbReference>
<dbReference type="InterPro" id="IPR024191">
    <property type="entry name" value="Peptidase_M61"/>
</dbReference>
<dbReference type="SUPFAM" id="SSF50156">
    <property type="entry name" value="PDZ domain-like"/>
    <property type="match status" value="1"/>
</dbReference>
<feature type="domain" description="Peptidase M61 catalytic" evidence="1">
    <location>
        <begin position="258"/>
        <end position="371"/>
    </location>
</feature>
<name>A0AAW9RZH9_9BACT</name>
<dbReference type="SUPFAM" id="SSF55486">
    <property type="entry name" value="Metalloproteases ('zincins'), catalytic domain"/>
    <property type="match status" value="1"/>
</dbReference>
<comment type="caution">
    <text evidence="3">The sequence shown here is derived from an EMBL/GenBank/DDBJ whole genome shotgun (WGS) entry which is preliminary data.</text>
</comment>